<dbReference type="InParanoid" id="A0A6P8RGD2"/>
<keyword evidence="4" id="KW-1003">Cell membrane</keyword>
<accession>A0A6P8RGD2</accession>
<dbReference type="Pfam" id="PF06963">
    <property type="entry name" value="FPN1"/>
    <property type="match status" value="1"/>
</dbReference>
<reference evidence="14" key="1">
    <citation type="submission" date="2025-08" db="UniProtKB">
        <authorList>
            <consortium name="RefSeq"/>
        </authorList>
    </citation>
    <scope>IDENTIFICATION</scope>
</reference>
<dbReference type="GO" id="GO:0005381">
    <property type="term" value="F:iron ion transmembrane transporter activity"/>
    <property type="evidence" value="ECO:0007669"/>
    <property type="project" value="UniProtKB-UniRule"/>
</dbReference>
<name>A0A6P8RGD2_GEOSA</name>
<keyword evidence="10 11" id="KW-0472">Membrane</keyword>
<evidence type="ECO:0000313" key="14">
    <source>
        <dbReference type="RefSeq" id="XP_033800901.1"/>
    </source>
</evidence>
<feature type="transmembrane region" description="Helical" evidence="11">
    <location>
        <begin position="43"/>
        <end position="76"/>
    </location>
</feature>
<evidence type="ECO:0000256" key="10">
    <source>
        <dbReference type="ARBA" id="ARBA00023136"/>
    </source>
</evidence>
<feature type="chain" id="PRO_5028385727" description="Solute carrier family 40 member" evidence="12">
    <location>
        <begin position="20"/>
        <end position="595"/>
    </location>
</feature>
<feature type="transmembrane region" description="Helical" evidence="11">
    <location>
        <begin position="125"/>
        <end position="146"/>
    </location>
</feature>
<feature type="transmembrane region" description="Helical" evidence="11">
    <location>
        <begin position="545"/>
        <end position="566"/>
    </location>
</feature>
<dbReference type="PANTHER" id="PTHR11660:SF47">
    <property type="entry name" value="SOLUTE CARRIER FAMILY 40 MEMBER 1"/>
    <property type="match status" value="1"/>
</dbReference>
<dbReference type="OrthoDB" id="648861at2759"/>
<dbReference type="GO" id="GO:0046872">
    <property type="term" value="F:metal ion binding"/>
    <property type="evidence" value="ECO:0007669"/>
    <property type="project" value="UniProtKB-KW"/>
</dbReference>
<evidence type="ECO:0000256" key="6">
    <source>
        <dbReference type="ARBA" id="ARBA00022723"/>
    </source>
</evidence>
<dbReference type="GO" id="GO:0017046">
    <property type="term" value="F:peptide hormone binding"/>
    <property type="evidence" value="ECO:0007669"/>
    <property type="project" value="TreeGrafter"/>
</dbReference>
<comment type="subcellular location">
    <subcellularLocation>
        <location evidence="1">Basolateral cell membrane</location>
        <topology evidence="1">Multi-pass membrane protein</topology>
    </subcellularLocation>
    <subcellularLocation>
        <location evidence="11">Membrane</location>
        <topology evidence="11">Multi-pass membrane protein</topology>
    </subcellularLocation>
</comment>
<comment type="function">
    <text evidence="11">May be involved in iron transport and iron homeostasis.</text>
</comment>
<keyword evidence="9 11" id="KW-0406">Ion transport</keyword>
<feature type="transmembrane region" description="Helical" evidence="11">
    <location>
        <begin position="355"/>
        <end position="379"/>
    </location>
</feature>
<dbReference type="PANTHER" id="PTHR11660">
    <property type="entry name" value="SOLUTE CARRIER FAMILY 40 MEMBER"/>
    <property type="match status" value="1"/>
</dbReference>
<dbReference type="InterPro" id="IPR009716">
    <property type="entry name" value="Ferroportin-1"/>
</dbReference>
<dbReference type="CDD" id="cd17480">
    <property type="entry name" value="MFS_SLC40A1_like"/>
    <property type="match status" value="1"/>
</dbReference>
<dbReference type="SUPFAM" id="SSF103473">
    <property type="entry name" value="MFS general substrate transporter"/>
    <property type="match status" value="1"/>
</dbReference>
<evidence type="ECO:0000256" key="2">
    <source>
        <dbReference type="ARBA" id="ARBA00006279"/>
    </source>
</evidence>
<evidence type="ECO:0000256" key="11">
    <source>
        <dbReference type="RuleBase" id="RU365065"/>
    </source>
</evidence>
<evidence type="ECO:0000313" key="13">
    <source>
        <dbReference type="Proteomes" id="UP000515159"/>
    </source>
</evidence>
<dbReference type="RefSeq" id="XP_033800901.1">
    <property type="nucleotide sequence ID" value="XM_033945010.1"/>
</dbReference>
<feature type="transmembrane region" description="Helical" evidence="11">
    <location>
        <begin position="183"/>
        <end position="203"/>
    </location>
</feature>
<evidence type="ECO:0000256" key="8">
    <source>
        <dbReference type="ARBA" id="ARBA00023004"/>
    </source>
</evidence>
<evidence type="ECO:0000256" key="12">
    <source>
        <dbReference type="SAM" id="SignalP"/>
    </source>
</evidence>
<keyword evidence="5 11" id="KW-0812">Transmembrane</keyword>
<proteinExistence type="inferred from homology"/>
<dbReference type="GO" id="GO:0016323">
    <property type="term" value="C:basolateral plasma membrane"/>
    <property type="evidence" value="ECO:0007669"/>
    <property type="project" value="UniProtKB-SubCell"/>
</dbReference>
<dbReference type="AlphaFoldDB" id="A0A6P8RGD2"/>
<evidence type="ECO:0000256" key="3">
    <source>
        <dbReference type="ARBA" id="ARBA00022448"/>
    </source>
</evidence>
<organism evidence="13 14">
    <name type="scientific">Geotrypetes seraphini</name>
    <name type="common">Gaboon caecilian</name>
    <name type="synonym">Caecilia seraphini</name>
    <dbReference type="NCBI Taxonomy" id="260995"/>
    <lineage>
        <taxon>Eukaryota</taxon>
        <taxon>Metazoa</taxon>
        <taxon>Chordata</taxon>
        <taxon>Craniata</taxon>
        <taxon>Vertebrata</taxon>
        <taxon>Euteleostomi</taxon>
        <taxon>Amphibia</taxon>
        <taxon>Gymnophiona</taxon>
        <taxon>Geotrypetes</taxon>
    </lineage>
</organism>
<keyword evidence="6" id="KW-0479">Metal-binding</keyword>
<evidence type="ECO:0000256" key="9">
    <source>
        <dbReference type="ARBA" id="ARBA00023065"/>
    </source>
</evidence>
<keyword evidence="13" id="KW-1185">Reference proteome</keyword>
<dbReference type="GeneID" id="117360735"/>
<feature type="transmembrane region" description="Helical" evidence="11">
    <location>
        <begin position="391"/>
        <end position="412"/>
    </location>
</feature>
<dbReference type="Proteomes" id="UP000515159">
    <property type="component" value="Chromosome 5"/>
</dbReference>
<keyword evidence="12" id="KW-0732">Signal</keyword>
<sequence length="595" mass="65735">MFLFSLLSLFSTSIAGSCARYFTSAKFLLYLGHSLSTWGDRMWHFAVSVFLVELYGYSLLLTAVYGLVVSGSVLLLGAIIGNWVDKNSRFRVTQISLIVQNTSVLLCGIILMMTFLFKVQLESMSYGWIPTIYILVITVANTANLASTAMSITIQRDWIIVVAGEDRSILAGMNATLRRIDQITNILAPIAVGQIMTFGSIVIGCGFIAGWNLLSMCVEYALLWKVYQKTPALAFKAGQKVEEQELEELNMQKDVSSDSQESPIQKGTPYTEHISINEDRLSEATRMTKKKVSEFQNKEEPSWRKLMGKPFHTFRDGWIAYYRHSVFLAGMGLAFLYMTVLGFDSVTTGYAYTQGLSSAVLSLLMAISAIVGILGTIAFTHLRKKYGLIRTGFISGIVHVISLSLCVTSVFIPGSASYQTFSSSANLSLQLTEGHLLASVSPDEVSKDYFTTGMQNLKNSSSLAMNDTEILPPSVSSISVRLLFAGIIAARAGLWSFDLTVTQLIQENVIESERGIISGVQNSMNCLFDMLHFIMVILAPNPESFGFLVLISFSFVSMGHMMYFWYAFKRLGKKLFACCSPDPTTKNSTHDLSLG</sequence>
<evidence type="ECO:0000256" key="4">
    <source>
        <dbReference type="ARBA" id="ARBA00022475"/>
    </source>
</evidence>
<protein>
    <recommendedName>
        <fullName evidence="11">Solute carrier family 40 member</fullName>
    </recommendedName>
</protein>
<gene>
    <name evidence="14" type="primary">LOC117360735</name>
</gene>
<feature type="signal peptide" evidence="12">
    <location>
        <begin position="1"/>
        <end position="19"/>
    </location>
</feature>
<feature type="transmembrane region" description="Helical" evidence="11">
    <location>
        <begin position="209"/>
        <end position="227"/>
    </location>
</feature>
<comment type="similarity">
    <text evidence="2 11">Belongs to the ferroportin (FP) (TC 2.A.100) family. SLC40A subfamily.</text>
</comment>
<comment type="caution">
    <text evidence="11">Lacks conserved residue(s) required for the propagation of feature annotation.</text>
</comment>
<evidence type="ECO:0000256" key="5">
    <source>
        <dbReference type="ARBA" id="ARBA00022692"/>
    </source>
</evidence>
<keyword evidence="7 11" id="KW-1133">Transmembrane helix</keyword>
<dbReference type="KEGG" id="gsh:117360735"/>
<evidence type="ECO:0000256" key="7">
    <source>
        <dbReference type="ARBA" id="ARBA00022989"/>
    </source>
</evidence>
<feature type="transmembrane region" description="Helical" evidence="11">
    <location>
        <begin position="325"/>
        <end position="343"/>
    </location>
</feature>
<keyword evidence="8" id="KW-0408">Iron</keyword>
<dbReference type="InterPro" id="IPR036259">
    <property type="entry name" value="MFS_trans_sf"/>
</dbReference>
<dbReference type="Gene3D" id="1.20.1250.20">
    <property type="entry name" value="MFS general substrate transporter like domains"/>
    <property type="match status" value="1"/>
</dbReference>
<feature type="transmembrane region" description="Helical" evidence="11">
    <location>
        <begin position="97"/>
        <end position="119"/>
    </location>
</feature>
<evidence type="ECO:0000256" key="1">
    <source>
        <dbReference type="ARBA" id="ARBA00004554"/>
    </source>
</evidence>
<keyword evidence="3 11" id="KW-0813">Transport</keyword>